<evidence type="ECO:0000256" key="1">
    <source>
        <dbReference type="ARBA" id="ARBA00009649"/>
    </source>
</evidence>
<evidence type="ECO:0000313" key="5">
    <source>
        <dbReference type="Proteomes" id="UP001642406"/>
    </source>
</evidence>
<comment type="similarity">
    <text evidence="1">Belongs to the protein-tyrosine phosphatase family. Non-receptor class subfamily.</text>
</comment>
<protein>
    <recommendedName>
        <fullName evidence="3">Tyrosine specific protein phosphatases domain-containing protein</fullName>
    </recommendedName>
</protein>
<dbReference type="Proteomes" id="UP001642406">
    <property type="component" value="Unassembled WGS sequence"/>
</dbReference>
<organism evidence="4 5">
    <name type="scientific">Sporothrix bragantina</name>
    <dbReference type="NCBI Taxonomy" id="671064"/>
    <lineage>
        <taxon>Eukaryota</taxon>
        <taxon>Fungi</taxon>
        <taxon>Dikarya</taxon>
        <taxon>Ascomycota</taxon>
        <taxon>Pezizomycotina</taxon>
        <taxon>Sordariomycetes</taxon>
        <taxon>Sordariomycetidae</taxon>
        <taxon>Ophiostomatales</taxon>
        <taxon>Ophiostomataceae</taxon>
        <taxon>Sporothrix</taxon>
    </lineage>
</organism>
<dbReference type="InterPro" id="IPR029021">
    <property type="entry name" value="Prot-tyrosine_phosphatase-like"/>
</dbReference>
<dbReference type="InterPro" id="IPR000340">
    <property type="entry name" value="Dual-sp_phosphatase_cat-dom"/>
</dbReference>
<evidence type="ECO:0000259" key="3">
    <source>
        <dbReference type="PROSITE" id="PS50056"/>
    </source>
</evidence>
<proteinExistence type="inferred from homology"/>
<evidence type="ECO:0000256" key="2">
    <source>
        <dbReference type="SAM" id="MobiDB-lite"/>
    </source>
</evidence>
<dbReference type="SMART" id="SM00195">
    <property type="entry name" value="DSPc"/>
    <property type="match status" value="1"/>
</dbReference>
<comment type="caution">
    <text evidence="4">The sequence shown here is derived from an EMBL/GenBank/DDBJ whole genome shotgun (WGS) entry which is preliminary data.</text>
</comment>
<dbReference type="PROSITE" id="PS50056">
    <property type="entry name" value="TYR_PHOSPHATASE_2"/>
    <property type="match status" value="1"/>
</dbReference>
<dbReference type="InterPro" id="IPR000387">
    <property type="entry name" value="Tyr_Pase_dom"/>
</dbReference>
<dbReference type="InterPro" id="IPR020422">
    <property type="entry name" value="TYR_PHOSPHATASE_DUAL_dom"/>
</dbReference>
<name>A0ABP0AZQ0_9PEZI</name>
<dbReference type="EMBL" id="CAWUHC010000008">
    <property type="protein sequence ID" value="CAK7212579.1"/>
    <property type="molecule type" value="Genomic_DNA"/>
</dbReference>
<dbReference type="PANTHER" id="PTHR46588">
    <property type="entry name" value="SERINE/THREONINE/TYROSINE-INTERACTING PROTEIN"/>
    <property type="match status" value="1"/>
</dbReference>
<dbReference type="Pfam" id="PF00782">
    <property type="entry name" value="DSPc"/>
    <property type="match status" value="1"/>
</dbReference>
<sequence length="316" mass="35409">MSNAAVLGFTAAQLYQITGGYGRRDSIIRNNNWMYEMRRDAQQVLPHVYLGPSNAARDRNFLRSAGITKVMAVRDSRLAEARLLIVEHVAKEMGIESECVDVVDASALLRALNSAVQSINRHMLAMPTDGSGVSTGKVLVYCETGNVRSPPVVAAYLMAMYGTEFLDTLRFVHKARFCISLDEEYKHMLQSYSDLLKAMRDVAAEDDVMHEEASGLEFDYGVREDIEEMKDGPRHRPMDGQPRLLTVPLPGGASRSRSRPPKRHVEETMDEEDERIEGVSEYTGSREPSAEPGWLNLDMARYQDRAQFAPFTDNGV</sequence>
<dbReference type="InterPro" id="IPR052449">
    <property type="entry name" value="STYX-Interacting_Phosphatase"/>
</dbReference>
<feature type="region of interest" description="Disordered" evidence="2">
    <location>
        <begin position="231"/>
        <end position="292"/>
    </location>
</feature>
<dbReference type="SUPFAM" id="SSF52799">
    <property type="entry name" value="(Phosphotyrosine protein) phosphatases II"/>
    <property type="match status" value="1"/>
</dbReference>
<dbReference type="Gene3D" id="3.90.190.10">
    <property type="entry name" value="Protein tyrosine phosphatase superfamily"/>
    <property type="match status" value="1"/>
</dbReference>
<dbReference type="PANTHER" id="PTHR46588:SF1">
    <property type="entry name" value="SERINE_THREONINE_TYROSINE-INTERACTING PROTEIN"/>
    <property type="match status" value="1"/>
</dbReference>
<gene>
    <name evidence="4" type="ORF">SBRCBS47491_001514</name>
</gene>
<keyword evidence="5" id="KW-1185">Reference proteome</keyword>
<feature type="domain" description="Tyrosine specific protein phosphatases" evidence="3">
    <location>
        <begin position="110"/>
        <end position="187"/>
    </location>
</feature>
<dbReference type="CDD" id="cd14498">
    <property type="entry name" value="DSP"/>
    <property type="match status" value="1"/>
</dbReference>
<evidence type="ECO:0000313" key="4">
    <source>
        <dbReference type="EMBL" id="CAK7212579.1"/>
    </source>
</evidence>
<reference evidence="4 5" key="1">
    <citation type="submission" date="2024-01" db="EMBL/GenBank/DDBJ databases">
        <authorList>
            <person name="Allen C."/>
            <person name="Tagirdzhanova G."/>
        </authorList>
    </citation>
    <scope>NUCLEOTIDE SEQUENCE [LARGE SCALE GENOMIC DNA]</scope>
</reference>
<accession>A0ABP0AZQ0</accession>